<dbReference type="AlphaFoldDB" id="A0A427YBE3"/>
<keyword evidence="4" id="KW-0234">DNA repair</keyword>
<dbReference type="InterPro" id="IPR038765">
    <property type="entry name" value="Papain-like_cys_pep_sf"/>
</dbReference>
<feature type="region of interest" description="Disordered" evidence="6">
    <location>
        <begin position="833"/>
        <end position="990"/>
    </location>
</feature>
<reference evidence="10 11" key="1">
    <citation type="submission" date="2018-11" db="EMBL/GenBank/DDBJ databases">
        <title>Genome sequence of Apiotrichum porosum DSM 27194.</title>
        <authorList>
            <person name="Aliyu H."/>
            <person name="Gorte O."/>
            <person name="Ochsenreither K."/>
        </authorList>
    </citation>
    <scope>NUCLEOTIDE SEQUENCE [LARGE SCALE GENOMIC DNA]</scope>
    <source>
        <strain evidence="10 11">DSM 27194</strain>
    </source>
</reference>
<keyword evidence="5" id="KW-0539">Nucleus</keyword>
<feature type="compositionally biased region" description="Low complexity" evidence="6">
    <location>
        <begin position="900"/>
        <end position="923"/>
    </location>
</feature>
<sequence length="990" mass="109778">MDAAGSSSIRLSAKQALALARGKDKATAIQVGDSPSPISVHSSSDEEEDEFEEVAIPAGAGSSSMPATPGSTHFDGMANGESLETVEDGIGYLDEDEEDDDEESQVIRLEIGGETPEEKAKRIALAMRKKPLTSKDRAIRLEVHKMHAICLLASTRIRNRWASNLLLQARLLSLLPHPLQASFVIPPKRFPDRAQRSRLFLDALQSLASWWSQSFFDISDPSLGLRTRTWDETQEVIDRLPRLDSSDFIGGVFARPKQDKKGKGKGKAKDELDPLLAELTEEFGNDRLRSVNSVMKKALQQEGSRDVSALLFVALARACGLGARLVVSLQTIPWRAEKVVVKKSKVGAGNGGRSMASRQGMGPDGASEEDEMEEVPIPGVEDKAQRTRKNNTRGAGNPKLKDPADLYRLRKQKPPPQTLAAKPKRKKKEDMSNQPPVFWAEVFSRSDQRWIPVDPLTGVIRKKGPYEPSSDNGPVRMVYVVAFEEDGYARDVTLRYAKNFGARTCKLRAPQAKPGEPDWWTAVTGFLQRPLRLNRDDKEDAEFNESQKSEGMPLHMNGFKDHPLYVLERHLKREEVILPKREVGKFKGESVYRRSNVLQTKTAENWMRSGRQIRPRQEPLKWVKQRVVTLEKRRAQELAVQEGQEPILQGLYAEYQTELYKPPPIKDGIIPQNAFGNIDLYVPSMLPEGAVHLEYKSIAKVAKQLGVSYAEAVTSFEFKKQRAIPVITGIVVAIEKRETVLEAYWESAAAAEEREKARREDRALKRWVQLVNGLRVRLRLRAEYGTGEDLHGEHRNPMADADGGQPSRSAASIIAGAHKESTANWHTLVHERLPSPIQEDTKPDVEAMDVEPEAAPESEPEPEPQVPTPKEPTPPMETTRSGRPKRGVNAAAKPPPPPSSGAATPTRIILRVPVTPRVPAAPTSNGSKGKVTKGRAKGRGKRKADSDEEESEAEDTDWEEVPKTRRGRAAAAAAPPPAPTRTLRSRAPKP</sequence>
<evidence type="ECO:0000259" key="9">
    <source>
        <dbReference type="SMART" id="SM01032"/>
    </source>
</evidence>
<dbReference type="InterPro" id="IPR042488">
    <property type="entry name" value="Rad4_BHD3_sf"/>
</dbReference>
<dbReference type="Gene3D" id="2.20.20.110">
    <property type="entry name" value="Rad4, beta-hairpin domain BHD1"/>
    <property type="match status" value="1"/>
</dbReference>
<dbReference type="PANTHER" id="PTHR12135:SF0">
    <property type="entry name" value="DNA REPAIR PROTEIN COMPLEMENTING XP-C CELLS"/>
    <property type="match status" value="1"/>
</dbReference>
<dbReference type="GO" id="GO:0006298">
    <property type="term" value="P:mismatch repair"/>
    <property type="evidence" value="ECO:0007669"/>
    <property type="project" value="TreeGrafter"/>
</dbReference>
<dbReference type="InterPro" id="IPR036985">
    <property type="entry name" value="Transglutaminase-like_sf"/>
</dbReference>
<dbReference type="Pfam" id="PF10404">
    <property type="entry name" value="BHD_2"/>
    <property type="match status" value="1"/>
</dbReference>
<evidence type="ECO:0000259" key="8">
    <source>
        <dbReference type="SMART" id="SM01031"/>
    </source>
</evidence>
<evidence type="ECO:0000256" key="1">
    <source>
        <dbReference type="ARBA" id="ARBA00004123"/>
    </source>
</evidence>
<dbReference type="Proteomes" id="UP000279236">
    <property type="component" value="Unassembled WGS sequence"/>
</dbReference>
<feature type="compositionally biased region" description="Polar residues" evidence="6">
    <location>
        <begin position="61"/>
        <end position="70"/>
    </location>
</feature>
<comment type="subcellular location">
    <subcellularLocation>
        <location evidence="1">Nucleus</location>
    </subcellularLocation>
</comment>
<keyword evidence="3" id="KW-0227">DNA damage</keyword>
<feature type="domain" description="Rad4 beta-hairpin" evidence="9">
    <location>
        <begin position="670"/>
        <end position="744"/>
    </location>
</feature>
<evidence type="ECO:0000256" key="4">
    <source>
        <dbReference type="ARBA" id="ARBA00023204"/>
    </source>
</evidence>
<feature type="compositionally biased region" description="Acidic residues" evidence="6">
    <location>
        <begin position="846"/>
        <end position="862"/>
    </location>
</feature>
<dbReference type="GO" id="GO:0003684">
    <property type="term" value="F:damaged DNA binding"/>
    <property type="evidence" value="ECO:0007669"/>
    <property type="project" value="InterPro"/>
</dbReference>
<name>A0A427YBE3_9TREE</name>
<dbReference type="STRING" id="105984.A0A427YBE3"/>
<dbReference type="InterPro" id="IPR018326">
    <property type="entry name" value="Rad4_beta-hairpin_dom1"/>
</dbReference>
<feature type="compositionally biased region" description="Basic residues" evidence="6">
    <location>
        <begin position="930"/>
        <end position="942"/>
    </location>
</feature>
<dbReference type="GO" id="GO:0005737">
    <property type="term" value="C:cytoplasm"/>
    <property type="evidence" value="ECO:0007669"/>
    <property type="project" value="TreeGrafter"/>
</dbReference>
<dbReference type="PANTHER" id="PTHR12135">
    <property type="entry name" value="DNA REPAIR PROTEIN XP-C / RAD4"/>
    <property type="match status" value="1"/>
</dbReference>
<feature type="region of interest" description="Disordered" evidence="6">
    <location>
        <begin position="347"/>
        <end position="433"/>
    </location>
</feature>
<dbReference type="GO" id="GO:0000111">
    <property type="term" value="C:nucleotide-excision repair factor 2 complex"/>
    <property type="evidence" value="ECO:0007669"/>
    <property type="project" value="TreeGrafter"/>
</dbReference>
<feature type="compositionally biased region" description="Basic and acidic residues" evidence="6">
    <location>
        <begin position="833"/>
        <end position="845"/>
    </location>
</feature>
<dbReference type="FunFam" id="3.30.70.2460:FF:000001">
    <property type="entry name" value="DNA repair protein Rad4 family"/>
    <property type="match status" value="1"/>
</dbReference>
<evidence type="ECO:0000313" key="10">
    <source>
        <dbReference type="EMBL" id="RSH88471.1"/>
    </source>
</evidence>
<feature type="compositionally biased region" description="Pro residues" evidence="6">
    <location>
        <begin position="863"/>
        <end position="875"/>
    </location>
</feature>
<dbReference type="SMART" id="SM01032">
    <property type="entry name" value="BHD_3"/>
    <property type="match status" value="1"/>
</dbReference>
<feature type="compositionally biased region" description="Basic and acidic residues" evidence="6">
    <location>
        <begin position="788"/>
        <end position="797"/>
    </location>
</feature>
<evidence type="ECO:0008006" key="12">
    <source>
        <dbReference type="Google" id="ProtNLM"/>
    </source>
</evidence>
<dbReference type="Pfam" id="PF10405">
    <property type="entry name" value="BHD_3"/>
    <property type="match status" value="1"/>
</dbReference>
<dbReference type="InterPro" id="IPR018325">
    <property type="entry name" value="Rad4/PNGase_transGLS-fold"/>
</dbReference>
<dbReference type="SUPFAM" id="SSF54001">
    <property type="entry name" value="Cysteine proteinases"/>
    <property type="match status" value="1"/>
</dbReference>
<evidence type="ECO:0000259" key="7">
    <source>
        <dbReference type="SMART" id="SM01030"/>
    </source>
</evidence>
<feature type="region of interest" description="Disordered" evidence="6">
    <location>
        <begin position="788"/>
        <end position="809"/>
    </location>
</feature>
<dbReference type="SMART" id="SM01030">
    <property type="entry name" value="BHD_1"/>
    <property type="match status" value="1"/>
</dbReference>
<dbReference type="GO" id="GO:0003697">
    <property type="term" value="F:single-stranded DNA binding"/>
    <property type="evidence" value="ECO:0007669"/>
    <property type="project" value="TreeGrafter"/>
</dbReference>
<protein>
    <recommendedName>
        <fullName evidence="12">Xeroderma pigmentosum group C-complementing protein</fullName>
    </recommendedName>
</protein>
<dbReference type="RefSeq" id="XP_028480679.1">
    <property type="nucleotide sequence ID" value="XM_028616822.1"/>
</dbReference>
<feature type="compositionally biased region" description="Basic and acidic residues" evidence="6">
    <location>
        <begin position="399"/>
        <end position="408"/>
    </location>
</feature>
<feature type="domain" description="Rad4 beta-hairpin" evidence="7">
    <location>
        <begin position="548"/>
        <end position="598"/>
    </location>
</feature>
<evidence type="ECO:0000256" key="6">
    <source>
        <dbReference type="SAM" id="MobiDB-lite"/>
    </source>
</evidence>
<dbReference type="InterPro" id="IPR018328">
    <property type="entry name" value="Rad4_beta-hairpin_dom3"/>
</dbReference>
<evidence type="ECO:0000313" key="11">
    <source>
        <dbReference type="Proteomes" id="UP000279236"/>
    </source>
</evidence>
<gene>
    <name evidence="10" type="ORF">EHS24_001016</name>
</gene>
<dbReference type="GO" id="GO:0006289">
    <property type="term" value="P:nucleotide-excision repair"/>
    <property type="evidence" value="ECO:0007669"/>
    <property type="project" value="InterPro"/>
</dbReference>
<dbReference type="EMBL" id="RSCE01000001">
    <property type="protein sequence ID" value="RSH88471.1"/>
    <property type="molecule type" value="Genomic_DNA"/>
</dbReference>
<dbReference type="GeneID" id="39585559"/>
<comment type="similarity">
    <text evidence="2">Belongs to the XPC family.</text>
</comment>
<comment type="caution">
    <text evidence="10">The sequence shown here is derived from an EMBL/GenBank/DDBJ whole genome shotgun (WGS) entry which is preliminary data.</text>
</comment>
<feature type="domain" description="Rad4 beta-hairpin" evidence="8">
    <location>
        <begin position="600"/>
        <end position="663"/>
    </location>
</feature>
<dbReference type="Gene3D" id="3.30.70.2460">
    <property type="entry name" value="Rad4, beta-hairpin domain BHD3"/>
    <property type="match status" value="1"/>
</dbReference>
<keyword evidence="11" id="KW-1185">Reference proteome</keyword>
<dbReference type="Pfam" id="PF10403">
    <property type="entry name" value="BHD_1"/>
    <property type="match status" value="1"/>
</dbReference>
<dbReference type="SMART" id="SM01031">
    <property type="entry name" value="BHD_2"/>
    <property type="match status" value="1"/>
</dbReference>
<dbReference type="InterPro" id="IPR018327">
    <property type="entry name" value="BHD_2"/>
</dbReference>
<accession>A0A427YBE3</accession>
<dbReference type="Gene3D" id="3.90.260.10">
    <property type="entry name" value="Transglutaminase-like"/>
    <property type="match status" value="1"/>
</dbReference>
<evidence type="ECO:0000256" key="5">
    <source>
        <dbReference type="ARBA" id="ARBA00023242"/>
    </source>
</evidence>
<evidence type="ECO:0000256" key="2">
    <source>
        <dbReference type="ARBA" id="ARBA00009525"/>
    </source>
</evidence>
<dbReference type="Pfam" id="PF03835">
    <property type="entry name" value="Rad4"/>
    <property type="match status" value="1"/>
</dbReference>
<feature type="compositionally biased region" description="Acidic residues" evidence="6">
    <location>
        <begin position="946"/>
        <end position="959"/>
    </location>
</feature>
<dbReference type="OrthoDB" id="300780at2759"/>
<feature type="region of interest" description="Disordered" evidence="6">
    <location>
        <begin position="22"/>
        <end position="70"/>
    </location>
</feature>
<organism evidence="10 11">
    <name type="scientific">Apiotrichum porosum</name>
    <dbReference type="NCBI Taxonomy" id="105984"/>
    <lineage>
        <taxon>Eukaryota</taxon>
        <taxon>Fungi</taxon>
        <taxon>Dikarya</taxon>
        <taxon>Basidiomycota</taxon>
        <taxon>Agaricomycotina</taxon>
        <taxon>Tremellomycetes</taxon>
        <taxon>Trichosporonales</taxon>
        <taxon>Trichosporonaceae</taxon>
        <taxon>Apiotrichum</taxon>
    </lineage>
</organism>
<dbReference type="InterPro" id="IPR004583">
    <property type="entry name" value="DNA_repair_Rad4"/>
</dbReference>
<dbReference type="GO" id="GO:0071942">
    <property type="term" value="C:XPC complex"/>
    <property type="evidence" value="ECO:0007669"/>
    <property type="project" value="TreeGrafter"/>
</dbReference>
<proteinExistence type="inferred from homology"/>
<evidence type="ECO:0000256" key="3">
    <source>
        <dbReference type="ARBA" id="ARBA00022763"/>
    </source>
</evidence>